<dbReference type="PIRSF" id="PIRSF001423">
    <property type="entry name" value="Urocanate_hydrat"/>
    <property type="match status" value="1"/>
</dbReference>
<evidence type="ECO:0000256" key="9">
    <source>
        <dbReference type="ARBA" id="ARBA00047623"/>
    </source>
</evidence>
<dbReference type="Proteomes" id="UP001497525">
    <property type="component" value="Unassembled WGS sequence"/>
</dbReference>
<evidence type="ECO:0000259" key="11">
    <source>
        <dbReference type="Pfam" id="PF17391"/>
    </source>
</evidence>
<dbReference type="SUPFAM" id="SSF111326">
    <property type="entry name" value="Urocanase"/>
    <property type="match status" value="1"/>
</dbReference>
<comment type="catalytic activity">
    <reaction evidence="9">
        <text>4-imidazolone-5-propanoate = trans-urocanate + H2O</text>
        <dbReference type="Rhea" id="RHEA:13101"/>
        <dbReference type="ChEBI" id="CHEBI:15377"/>
        <dbReference type="ChEBI" id="CHEBI:17771"/>
        <dbReference type="ChEBI" id="CHEBI:77893"/>
        <dbReference type="EC" id="4.2.1.49"/>
    </reaction>
</comment>
<accession>A0AAV2T5B8</accession>
<evidence type="ECO:0000256" key="1">
    <source>
        <dbReference type="ARBA" id="ARBA00001911"/>
    </source>
</evidence>
<evidence type="ECO:0000313" key="14">
    <source>
        <dbReference type="Proteomes" id="UP001497525"/>
    </source>
</evidence>
<dbReference type="InterPro" id="IPR035085">
    <property type="entry name" value="Urocanase_Rossmann-like"/>
</dbReference>
<keyword evidence="5" id="KW-0369">Histidine metabolism</keyword>
<evidence type="ECO:0000256" key="5">
    <source>
        <dbReference type="ARBA" id="ARBA00022808"/>
    </source>
</evidence>
<sequence length="696" mass="77516">MVLSVLAQGLPTDPLPAPRPRDEEIPHAPVLTPDLDERERELALSNALRYIPARFHQELAPEFAKELATYGHIYMYRFRPDQALLRAHPLGQYPAKCPEAAAIMLMICNNLDKQVAQFPEELVTYGGNGQVFSNWAQFWLVMKALSKLNRSRTLVLYSGCPMGLFPSHPWAPRMVITNGLIVPKPALESEYEKLFALGVTQYGQMTAGSFCYIGPQGIVHGTTLTILNAFRRYRKGDGSAEGRVFLSSGLGGMSGAQAKATVITGCVGVIAEVSKEALEKRFAQGWLTEKITDMDHLVKRIRECRKEKRAISLGYLGNIVDVWERMVKEYKESGDLLVDIASDQTSCHNPFHGGYYPCGYTYEEARKLMVTDKAAFKQAVKHSLRKQVEAINQLTEAGVYFFDYGNAFLLQAKLAGADLEPTEKQKLEMKRLGIERKFRYPSYVEDIMGDVFSMGFGPFRWVCTSCLPEDLRLTDKLAEEQIVKLIERPNVPEPIRQQLEDNLHWIREADAHNLVVGSQARILYSDAAGRTAIAKAFNEAVSSGDIHGPVVISRDHHDVSGTDSPYRETSNIYDGSNVCADMSVQNVIGGAIRGATWVSLHNGGGVGWAQVMNGGFGHVLDGSEEALTKAMRLLHWDVNNGVTRRAWAGHPLAKLALNYSKQLSTINPEDDLDIILPEETEDRTILRQALDQANFR</sequence>
<dbReference type="InterPro" id="IPR023636">
    <property type="entry name" value="Urocanase_CS"/>
</dbReference>
<evidence type="ECO:0000256" key="6">
    <source>
        <dbReference type="ARBA" id="ARBA00023027"/>
    </source>
</evidence>
<feature type="domain" description="Urocanase N-terminal" evidence="11">
    <location>
        <begin position="86"/>
        <end position="211"/>
    </location>
</feature>
<dbReference type="NCBIfam" id="NF003820">
    <property type="entry name" value="PRK05414.1"/>
    <property type="match status" value="1"/>
</dbReference>
<keyword evidence="6" id="KW-0520">NAD</keyword>
<gene>
    <name evidence="13" type="ORF">CDAUBV1_LOCUS4452</name>
</gene>
<dbReference type="EMBL" id="CAXLJL010000112">
    <property type="protein sequence ID" value="CAL5131920.1"/>
    <property type="molecule type" value="Genomic_DNA"/>
</dbReference>
<dbReference type="Pfam" id="PF17391">
    <property type="entry name" value="Urocanase_N"/>
    <property type="match status" value="1"/>
</dbReference>
<dbReference type="Pfam" id="PF17392">
    <property type="entry name" value="Urocanase_C"/>
    <property type="match status" value="1"/>
</dbReference>
<comment type="similarity">
    <text evidence="3">Belongs to the urocanase family.</text>
</comment>
<evidence type="ECO:0000259" key="12">
    <source>
        <dbReference type="Pfam" id="PF17392"/>
    </source>
</evidence>
<dbReference type="GO" id="GO:0016153">
    <property type="term" value="F:urocanate hydratase activity"/>
    <property type="evidence" value="ECO:0007669"/>
    <property type="project" value="UniProtKB-EC"/>
</dbReference>
<evidence type="ECO:0000313" key="13">
    <source>
        <dbReference type="EMBL" id="CAL5131920.1"/>
    </source>
</evidence>
<comment type="caution">
    <text evidence="13">The sequence shown here is derived from an EMBL/GenBank/DDBJ whole genome shotgun (WGS) entry which is preliminary data.</text>
</comment>
<comment type="cofactor">
    <cofactor evidence="1">
        <name>NAD(+)</name>
        <dbReference type="ChEBI" id="CHEBI:57540"/>
    </cofactor>
</comment>
<dbReference type="Pfam" id="PF01175">
    <property type="entry name" value="Urocanase"/>
    <property type="match status" value="1"/>
</dbReference>
<dbReference type="PROSITE" id="PS01233">
    <property type="entry name" value="UROCANASE"/>
    <property type="match status" value="1"/>
</dbReference>
<dbReference type="InterPro" id="IPR035401">
    <property type="entry name" value="Urocanase_C"/>
</dbReference>
<proteinExistence type="inferred from homology"/>
<evidence type="ECO:0000256" key="8">
    <source>
        <dbReference type="ARBA" id="ARBA00031640"/>
    </source>
</evidence>
<evidence type="ECO:0000256" key="2">
    <source>
        <dbReference type="ARBA" id="ARBA00004794"/>
    </source>
</evidence>
<dbReference type="HAMAP" id="MF_00577">
    <property type="entry name" value="HutU"/>
    <property type="match status" value="1"/>
</dbReference>
<dbReference type="Gene3D" id="3.40.1770.10">
    <property type="entry name" value="Urocanase superfamily"/>
    <property type="match status" value="2"/>
</dbReference>
<dbReference type="AlphaFoldDB" id="A0AAV2T5B8"/>
<evidence type="ECO:0000256" key="4">
    <source>
        <dbReference type="ARBA" id="ARBA00011992"/>
    </source>
</evidence>
<dbReference type="InterPro" id="IPR036190">
    <property type="entry name" value="Urocanase_sf"/>
</dbReference>
<organism evidence="13 14">
    <name type="scientific">Calicophoron daubneyi</name>
    <name type="common">Rumen fluke</name>
    <name type="synonym">Paramphistomum daubneyi</name>
    <dbReference type="NCBI Taxonomy" id="300641"/>
    <lineage>
        <taxon>Eukaryota</taxon>
        <taxon>Metazoa</taxon>
        <taxon>Spiralia</taxon>
        <taxon>Lophotrochozoa</taxon>
        <taxon>Platyhelminthes</taxon>
        <taxon>Trematoda</taxon>
        <taxon>Digenea</taxon>
        <taxon>Plagiorchiida</taxon>
        <taxon>Pronocephalata</taxon>
        <taxon>Paramphistomoidea</taxon>
        <taxon>Paramphistomidae</taxon>
        <taxon>Calicophoron</taxon>
    </lineage>
</organism>
<protein>
    <recommendedName>
        <fullName evidence="4">urocanate hydratase</fullName>
        <ecNumber evidence="4">4.2.1.49</ecNumber>
    </recommendedName>
    <alternativeName>
        <fullName evidence="8">Imidazolonepropionate hydrolase</fullName>
    </alternativeName>
</protein>
<comment type="pathway">
    <text evidence="2">Amino-acid degradation; L-histidine degradation into L-glutamate; N-formimidoyl-L-glutamate from L-histidine: step 2/3.</text>
</comment>
<dbReference type="InterPro" id="IPR023637">
    <property type="entry name" value="Urocanase-like"/>
</dbReference>
<evidence type="ECO:0000256" key="3">
    <source>
        <dbReference type="ARBA" id="ARBA00007578"/>
    </source>
</evidence>
<dbReference type="InterPro" id="IPR055351">
    <property type="entry name" value="Urocanase"/>
</dbReference>
<feature type="domain" description="Urocanase C-terminal" evidence="12">
    <location>
        <begin position="450"/>
        <end position="654"/>
    </location>
</feature>
<name>A0AAV2T5B8_CALDB</name>
<dbReference type="PANTHER" id="PTHR12216">
    <property type="entry name" value="UROCANATE HYDRATASE"/>
    <property type="match status" value="1"/>
</dbReference>
<dbReference type="PANTHER" id="PTHR12216:SF3">
    <property type="entry name" value="UROCANATE HYDRATASE"/>
    <property type="match status" value="1"/>
</dbReference>
<evidence type="ECO:0000259" key="10">
    <source>
        <dbReference type="Pfam" id="PF01175"/>
    </source>
</evidence>
<dbReference type="InterPro" id="IPR038364">
    <property type="entry name" value="Urocanase_central_sf"/>
</dbReference>
<dbReference type="Gene3D" id="3.40.50.10730">
    <property type="entry name" value="Urocanase like domains"/>
    <property type="match status" value="1"/>
</dbReference>
<dbReference type="InterPro" id="IPR035400">
    <property type="entry name" value="Urocanase_N"/>
</dbReference>
<dbReference type="GO" id="GO:0006548">
    <property type="term" value="P:L-histidine catabolic process"/>
    <property type="evidence" value="ECO:0007669"/>
    <property type="project" value="TreeGrafter"/>
</dbReference>
<dbReference type="EC" id="4.2.1.49" evidence="4"/>
<evidence type="ECO:0000256" key="7">
    <source>
        <dbReference type="ARBA" id="ARBA00023239"/>
    </source>
</evidence>
<keyword evidence="7" id="KW-0456">Lyase</keyword>
<feature type="domain" description="Urocanase Rossmann-like" evidence="10">
    <location>
        <begin position="214"/>
        <end position="447"/>
    </location>
</feature>
<reference evidence="13" key="1">
    <citation type="submission" date="2024-06" db="EMBL/GenBank/DDBJ databases">
        <authorList>
            <person name="Liu X."/>
            <person name="Lenzi L."/>
            <person name="Haldenby T S."/>
            <person name="Uol C."/>
        </authorList>
    </citation>
    <scope>NUCLEOTIDE SEQUENCE</scope>
</reference>